<name>A0A094PRT6_9ZZZZ</name>
<sequence length="683" mass="72048">MAPYRTRILALLLVILGVFFALPHSLSATDSGIRTSPGVVSAPVITSPTAGAQHTCVVRDSTAWCTGANSQGQLGNGSLVRTAAFSPSLFTDAISVAAGGNTTCGIKTDLTLWCWGSIPTTIDSSVGAPVIVRSPTSTPVQIPLANVMSVAVGARHTCALLKDATVWCWGDNTRGQLGNGMLTPSTTPVRAAITKVQSLDVGISHTCAVRTTQSVWCWGSNLYFRLGVRSITSATTPTYVPKMRAKKVVTGDAFTCIVTTGQRVRCWGRNQYGQLSANAGKSRYQPSLSILRNVQNLSAGSEFACATLLDTSSWCWGRNRYSQLANGLTFARATPQRITSALSVGNVTSIATGDTHACAVTQRVSTMWCWGLGLQGQLGDGGSGTRARGTAIWPNGVTMNPIGTDMSARLVVTGDVSCDDARRTANGNGPLGSQCGDIETAASTTVNNPDGILLLGDIQYEGASAAELKKHFNVSWGPLKSKVYPIRGNHEYITSGAAGYVDYFQEMSPSYWVTNAGGWRIIAVDSWCLGLVSTGCTATAPQTQWLASQLQQARQDGKCSAVLLHHPYISSGKFATPSVKALWETAANGGADLMLTAHDHHYERFQKVDANAEPSPAGMRLFIAGLGGAPAYPLSTTHPASEYRSNSIHGVMTLTLTPSAYAWGFVQASDNSITDSGADTCTP</sequence>
<dbReference type="Pfam" id="PF25390">
    <property type="entry name" value="WD40_RLD"/>
    <property type="match status" value="1"/>
</dbReference>
<accession>A0A094PRT6</accession>
<proteinExistence type="predicted"/>
<dbReference type="Gene3D" id="2.130.10.30">
    <property type="entry name" value="Regulator of chromosome condensation 1/beta-lactamase-inhibitor protein II"/>
    <property type="match status" value="2"/>
</dbReference>
<dbReference type="PANTHER" id="PTHR45982:SF1">
    <property type="entry name" value="REGULATOR OF CHROMOSOME CONDENSATION"/>
    <property type="match status" value="1"/>
</dbReference>
<dbReference type="InterPro" id="IPR029052">
    <property type="entry name" value="Metallo-depent_PP-like"/>
</dbReference>
<dbReference type="InterPro" id="IPR051553">
    <property type="entry name" value="Ran_GTPase-activating"/>
</dbReference>
<dbReference type="PANTHER" id="PTHR45982">
    <property type="entry name" value="REGULATOR OF CHROMOSOME CONDENSATION"/>
    <property type="match status" value="1"/>
</dbReference>
<dbReference type="SUPFAM" id="SSF50985">
    <property type="entry name" value="RCC1/BLIP-II"/>
    <property type="match status" value="1"/>
</dbReference>
<evidence type="ECO:0000256" key="2">
    <source>
        <dbReference type="ARBA" id="ARBA00022737"/>
    </source>
</evidence>
<organism evidence="5">
    <name type="scientific">freshwater metagenome</name>
    <dbReference type="NCBI Taxonomy" id="449393"/>
    <lineage>
        <taxon>unclassified sequences</taxon>
        <taxon>metagenomes</taxon>
        <taxon>ecological metagenomes</taxon>
    </lineage>
</organism>
<feature type="domain" description="Calcineurin-like phosphoesterase" evidence="3">
    <location>
        <begin position="447"/>
        <end position="602"/>
    </location>
</feature>
<dbReference type="GO" id="GO:0005085">
    <property type="term" value="F:guanyl-nucleotide exchange factor activity"/>
    <property type="evidence" value="ECO:0007669"/>
    <property type="project" value="TreeGrafter"/>
</dbReference>
<keyword evidence="2" id="KW-0677">Repeat</keyword>
<dbReference type="Pfam" id="PF00149">
    <property type="entry name" value="Metallophos"/>
    <property type="match status" value="1"/>
</dbReference>
<dbReference type="EMBL" id="JNSL01000171">
    <property type="protein sequence ID" value="KGA13807.1"/>
    <property type="molecule type" value="Genomic_DNA"/>
</dbReference>
<protein>
    <submittedName>
        <fullName evidence="5">Uncharacterized protein</fullName>
    </submittedName>
</protein>
<dbReference type="PROSITE" id="PS50012">
    <property type="entry name" value="RCC1_3"/>
    <property type="match status" value="3"/>
</dbReference>
<dbReference type="InterPro" id="IPR058923">
    <property type="entry name" value="RCC1-like_dom"/>
</dbReference>
<dbReference type="InterPro" id="IPR009091">
    <property type="entry name" value="RCC1/BLIP-II"/>
</dbReference>
<reference evidence="5" key="1">
    <citation type="submission" date="2014-06" db="EMBL/GenBank/DDBJ databases">
        <title>Key roles for freshwater Actinobacteria revealed by deep metagenomic sequencing.</title>
        <authorList>
            <person name="Ghai R."/>
            <person name="Mizuno C.M."/>
            <person name="Picazo A."/>
            <person name="Camacho A."/>
            <person name="Rodriguez-Valera F."/>
        </authorList>
    </citation>
    <scope>NUCLEOTIDE SEQUENCE</scope>
</reference>
<evidence type="ECO:0000313" key="5">
    <source>
        <dbReference type="EMBL" id="KGA13807.1"/>
    </source>
</evidence>
<gene>
    <name evidence="5" type="ORF">GM51_18770</name>
</gene>
<dbReference type="SUPFAM" id="SSF56300">
    <property type="entry name" value="Metallo-dependent phosphatases"/>
    <property type="match status" value="1"/>
</dbReference>
<evidence type="ECO:0000256" key="1">
    <source>
        <dbReference type="ARBA" id="ARBA00022658"/>
    </source>
</evidence>
<dbReference type="AlphaFoldDB" id="A0A094PRT6"/>
<dbReference type="InterPro" id="IPR000408">
    <property type="entry name" value="Reg_chr_condens"/>
</dbReference>
<dbReference type="Gene3D" id="3.60.21.10">
    <property type="match status" value="1"/>
</dbReference>
<dbReference type="GO" id="GO:0016787">
    <property type="term" value="F:hydrolase activity"/>
    <property type="evidence" value="ECO:0007669"/>
    <property type="project" value="InterPro"/>
</dbReference>
<comment type="caution">
    <text evidence="5">The sequence shown here is derived from an EMBL/GenBank/DDBJ whole genome shotgun (WGS) entry which is preliminary data.</text>
</comment>
<evidence type="ECO:0000259" key="4">
    <source>
        <dbReference type="Pfam" id="PF25390"/>
    </source>
</evidence>
<evidence type="ECO:0000259" key="3">
    <source>
        <dbReference type="Pfam" id="PF00149"/>
    </source>
</evidence>
<keyword evidence="1" id="KW-0344">Guanine-nucleotide releasing factor</keyword>
<dbReference type="GO" id="GO:0005737">
    <property type="term" value="C:cytoplasm"/>
    <property type="evidence" value="ECO:0007669"/>
    <property type="project" value="TreeGrafter"/>
</dbReference>
<feature type="domain" description="RCC1-like" evidence="4">
    <location>
        <begin position="45"/>
        <end position="342"/>
    </location>
</feature>
<dbReference type="InterPro" id="IPR004843">
    <property type="entry name" value="Calcineurin-like_PHP"/>
</dbReference>
<dbReference type="PRINTS" id="PR00633">
    <property type="entry name" value="RCCNDNSATION"/>
</dbReference>